<feature type="non-terminal residue" evidence="1">
    <location>
        <position position="57"/>
    </location>
</feature>
<dbReference type="EMBL" id="CM043795">
    <property type="protein sequence ID" value="KAI4817513.1"/>
    <property type="molecule type" value="Genomic_DNA"/>
</dbReference>
<reference evidence="1" key="1">
    <citation type="submission" date="2022-05" db="EMBL/GenBank/DDBJ databases">
        <title>Chromosome-level genome of Chaenocephalus aceratus.</title>
        <authorList>
            <person name="Park H."/>
        </authorList>
    </citation>
    <scope>NUCLEOTIDE SEQUENCE</scope>
    <source>
        <strain evidence="1">KU_202001</strain>
    </source>
</reference>
<protein>
    <submittedName>
        <fullName evidence="1">Uncharacterized protein</fullName>
    </submittedName>
</protein>
<sequence length="57" mass="6045">RASQHDDETWLARPEVGRGLSIDSGWRPGARTSVANCHSGICCLNIALAGINVLLGE</sequence>
<evidence type="ECO:0000313" key="1">
    <source>
        <dbReference type="EMBL" id="KAI4817513.1"/>
    </source>
</evidence>
<name>A0ACB9WUV2_CHAAC</name>
<proteinExistence type="predicted"/>
<organism evidence="1 2">
    <name type="scientific">Chaenocephalus aceratus</name>
    <name type="common">Blackfin icefish</name>
    <name type="synonym">Chaenichthys aceratus</name>
    <dbReference type="NCBI Taxonomy" id="36190"/>
    <lineage>
        <taxon>Eukaryota</taxon>
        <taxon>Metazoa</taxon>
        <taxon>Chordata</taxon>
        <taxon>Craniata</taxon>
        <taxon>Vertebrata</taxon>
        <taxon>Euteleostomi</taxon>
        <taxon>Actinopterygii</taxon>
        <taxon>Neopterygii</taxon>
        <taxon>Teleostei</taxon>
        <taxon>Neoteleostei</taxon>
        <taxon>Acanthomorphata</taxon>
        <taxon>Eupercaria</taxon>
        <taxon>Perciformes</taxon>
        <taxon>Notothenioidei</taxon>
        <taxon>Channichthyidae</taxon>
        <taxon>Chaenocephalus</taxon>
    </lineage>
</organism>
<keyword evidence="2" id="KW-1185">Reference proteome</keyword>
<accession>A0ACB9WUV2</accession>
<dbReference type="Proteomes" id="UP001057452">
    <property type="component" value="Chromosome 11"/>
</dbReference>
<feature type="non-terminal residue" evidence="1">
    <location>
        <position position="1"/>
    </location>
</feature>
<evidence type="ECO:0000313" key="2">
    <source>
        <dbReference type="Proteomes" id="UP001057452"/>
    </source>
</evidence>
<gene>
    <name evidence="1" type="ORF">KUCAC02_010904</name>
</gene>
<comment type="caution">
    <text evidence="1">The sequence shown here is derived from an EMBL/GenBank/DDBJ whole genome shotgun (WGS) entry which is preliminary data.</text>
</comment>